<dbReference type="AlphaFoldDB" id="A0A1M6FIP9"/>
<dbReference type="Pfam" id="PF18962">
    <property type="entry name" value="Por_Secre_tail"/>
    <property type="match status" value="1"/>
</dbReference>
<feature type="domain" description="Fibronectin type-III" evidence="3">
    <location>
        <begin position="552"/>
        <end position="643"/>
    </location>
</feature>
<organism evidence="4 5">
    <name type="scientific">Mesonia phycicola</name>
    <dbReference type="NCBI Taxonomy" id="579105"/>
    <lineage>
        <taxon>Bacteria</taxon>
        <taxon>Pseudomonadati</taxon>
        <taxon>Bacteroidota</taxon>
        <taxon>Flavobacteriia</taxon>
        <taxon>Flavobacteriales</taxon>
        <taxon>Flavobacteriaceae</taxon>
        <taxon>Mesonia</taxon>
    </lineage>
</organism>
<evidence type="ECO:0000256" key="2">
    <source>
        <dbReference type="ARBA" id="ARBA00022737"/>
    </source>
</evidence>
<dbReference type="InterPro" id="IPR013783">
    <property type="entry name" value="Ig-like_fold"/>
</dbReference>
<gene>
    <name evidence="4" type="ORF">SAMN04488096_106167</name>
</gene>
<sequence>MNKITFLVFILISSISISQVLDEDFEGTMGANGLPTGWTETGLSTDGIWSVGDATSASSLFFSYSAHTNFAYTNDDDCNCDKSADRLITPALDLSTLTTVELTYSLYFPNSETVTIEVSTDSGVTWTTESTLTSNSGWLNNETLDLTTYAGQSNVLISFLYNDNGDWAYGLGIDDVMVDELPTCVSPSSLSATNVSATGADLSWTENGTATSWNIEVVTAGTSPTGVATTTGVTNPYTVSGLSSATDYEFYVQSDCGNGDLSSWSGPFSFTTPCAIFTTPFLEDFNGTTSVPNCWEEAGSGTPTTGPSSLGSGNWNFGDYLNDSSNTISAKINLWYTGKEEWLISPEIDITSGSFNLEYKVAETDYDDSVANEDGGMATTDDEVQVLITTDGGATWQNITTYNASNVAALAGQQESFSLAAYTGTIQIAFWASEGTVDDTADYDFFIEDVAIVAAPTCDDPTNIVVSNITETTAEINWTENGSATEWEILYGVTGFDPTTAGTLVMDNDGTLGETLSGLTEGQDYDVYVRSVCSSLNSGWVGPVMFTTLCPEVTSISVTNITGTTAEINWTENGSATEWEILYGVTGFDPTTAGTLVMDNDGTLGETLSGLTYEEDYDVYVRSICSSVDSDWTGPEMFTTGTLNVSSEILSDVKLYPNPTRNILNFTADIKVEKISIYSILGNKVFTLNPKDLNVSMNLESLQSGVYLVKVQKENAVKTFKIIKE</sequence>
<dbReference type="STRING" id="579105.SAMN04488096_106167"/>
<dbReference type="SUPFAM" id="SSF49265">
    <property type="entry name" value="Fibronectin type III"/>
    <property type="match status" value="2"/>
</dbReference>
<evidence type="ECO:0000259" key="3">
    <source>
        <dbReference type="PROSITE" id="PS50853"/>
    </source>
</evidence>
<dbReference type="InterPro" id="IPR050991">
    <property type="entry name" value="ECM_Regulatory_Proteins"/>
</dbReference>
<dbReference type="InterPro" id="IPR036116">
    <property type="entry name" value="FN3_sf"/>
</dbReference>
<dbReference type="Pfam" id="PF00041">
    <property type="entry name" value="fn3"/>
    <property type="match status" value="1"/>
</dbReference>
<evidence type="ECO:0000313" key="5">
    <source>
        <dbReference type="Proteomes" id="UP000184225"/>
    </source>
</evidence>
<dbReference type="InterPro" id="IPR036278">
    <property type="entry name" value="Sialidase_sf"/>
</dbReference>
<dbReference type="Gene3D" id="2.60.120.260">
    <property type="entry name" value="Galactose-binding domain-like"/>
    <property type="match status" value="2"/>
</dbReference>
<dbReference type="PANTHER" id="PTHR46708">
    <property type="entry name" value="TENASCIN"/>
    <property type="match status" value="1"/>
</dbReference>
<dbReference type="Proteomes" id="UP000184225">
    <property type="component" value="Unassembled WGS sequence"/>
</dbReference>
<dbReference type="NCBIfam" id="TIGR04183">
    <property type="entry name" value="Por_Secre_tail"/>
    <property type="match status" value="1"/>
</dbReference>
<dbReference type="InterPro" id="IPR003961">
    <property type="entry name" value="FN3_dom"/>
</dbReference>
<dbReference type="SMART" id="SM00060">
    <property type="entry name" value="FN3"/>
    <property type="match status" value="3"/>
</dbReference>
<evidence type="ECO:0000256" key="1">
    <source>
        <dbReference type="ARBA" id="ARBA00022729"/>
    </source>
</evidence>
<feature type="domain" description="Fibronectin type-III" evidence="3">
    <location>
        <begin position="186"/>
        <end position="275"/>
    </location>
</feature>
<dbReference type="CDD" id="cd00063">
    <property type="entry name" value="FN3"/>
    <property type="match status" value="2"/>
</dbReference>
<dbReference type="InterPro" id="IPR026444">
    <property type="entry name" value="Secre_tail"/>
</dbReference>
<dbReference type="EMBL" id="FQYY01000006">
    <property type="protein sequence ID" value="SHI97628.1"/>
    <property type="molecule type" value="Genomic_DNA"/>
</dbReference>
<dbReference type="Gene3D" id="2.60.40.10">
    <property type="entry name" value="Immunoglobulins"/>
    <property type="match status" value="3"/>
</dbReference>
<reference evidence="4 5" key="1">
    <citation type="submission" date="2016-11" db="EMBL/GenBank/DDBJ databases">
        <authorList>
            <person name="Jaros S."/>
            <person name="Januszkiewicz K."/>
            <person name="Wedrychowicz H."/>
        </authorList>
    </citation>
    <scope>NUCLEOTIDE SEQUENCE [LARGE SCALE GENOMIC DNA]</scope>
    <source>
        <strain evidence="4 5">DSM 21425</strain>
    </source>
</reference>
<feature type="domain" description="Fibronectin type-III" evidence="3">
    <location>
        <begin position="460"/>
        <end position="551"/>
    </location>
</feature>
<name>A0A1M6FIP9_9FLAO</name>
<keyword evidence="1" id="KW-0732">Signal</keyword>
<keyword evidence="5" id="KW-1185">Reference proteome</keyword>
<proteinExistence type="predicted"/>
<dbReference type="RefSeq" id="WP_143159180.1">
    <property type="nucleotide sequence ID" value="NZ_FQYY01000006.1"/>
</dbReference>
<dbReference type="PROSITE" id="PS50853">
    <property type="entry name" value="FN3"/>
    <property type="match status" value="3"/>
</dbReference>
<keyword evidence="2" id="KW-0677">Repeat</keyword>
<evidence type="ECO:0000313" key="4">
    <source>
        <dbReference type="EMBL" id="SHI97628.1"/>
    </source>
</evidence>
<protein>
    <submittedName>
        <fullName evidence="4">Por secretion system C-terminal sorting domain-containing protein</fullName>
    </submittedName>
</protein>
<accession>A0A1M6FIP9</accession>
<dbReference type="PANTHER" id="PTHR46708:SF2">
    <property type="entry name" value="FIBRONECTIN TYPE-III DOMAIN-CONTAINING PROTEIN"/>
    <property type="match status" value="1"/>
</dbReference>
<dbReference type="OrthoDB" id="8781670at2"/>
<dbReference type="SUPFAM" id="SSF50939">
    <property type="entry name" value="Sialidases"/>
    <property type="match status" value="1"/>
</dbReference>